<accession>A0A9W8P3T8</accession>
<feature type="region of interest" description="Disordered" evidence="1">
    <location>
        <begin position="50"/>
        <end position="91"/>
    </location>
</feature>
<dbReference type="EMBL" id="JANVFU010000004">
    <property type="protein sequence ID" value="KAJ3746417.1"/>
    <property type="molecule type" value="Genomic_DNA"/>
</dbReference>
<feature type="compositionally biased region" description="Polar residues" evidence="1">
    <location>
        <begin position="437"/>
        <end position="448"/>
    </location>
</feature>
<evidence type="ECO:0000313" key="3">
    <source>
        <dbReference type="Proteomes" id="UP001142393"/>
    </source>
</evidence>
<dbReference type="GO" id="GO:0046983">
    <property type="term" value="F:protein dimerization activity"/>
    <property type="evidence" value="ECO:0007669"/>
    <property type="project" value="InterPro"/>
</dbReference>
<feature type="compositionally biased region" description="Basic and acidic residues" evidence="1">
    <location>
        <begin position="76"/>
        <end position="91"/>
    </location>
</feature>
<keyword evidence="3" id="KW-1185">Reference proteome</keyword>
<reference evidence="2 3" key="1">
    <citation type="journal article" date="2023" name="Proc. Natl. Acad. Sci. U.S.A.">
        <title>A global phylogenomic analysis of the shiitake genus Lentinula.</title>
        <authorList>
            <person name="Sierra-Patev S."/>
            <person name="Min B."/>
            <person name="Naranjo-Ortiz M."/>
            <person name="Looney B."/>
            <person name="Konkel Z."/>
            <person name="Slot J.C."/>
            <person name="Sakamoto Y."/>
            <person name="Steenwyk J.L."/>
            <person name="Rokas A."/>
            <person name="Carro J."/>
            <person name="Camarero S."/>
            <person name="Ferreira P."/>
            <person name="Molpeceres G."/>
            <person name="Ruiz-Duenas F.J."/>
            <person name="Serrano A."/>
            <person name="Henrissat B."/>
            <person name="Drula E."/>
            <person name="Hughes K.W."/>
            <person name="Mata J.L."/>
            <person name="Ishikawa N.K."/>
            <person name="Vargas-Isla R."/>
            <person name="Ushijima S."/>
            <person name="Smith C.A."/>
            <person name="Donoghue J."/>
            <person name="Ahrendt S."/>
            <person name="Andreopoulos W."/>
            <person name="He G."/>
            <person name="LaButti K."/>
            <person name="Lipzen A."/>
            <person name="Ng V."/>
            <person name="Riley R."/>
            <person name="Sandor L."/>
            <person name="Barry K."/>
            <person name="Martinez A.T."/>
            <person name="Xiao Y."/>
            <person name="Gibbons J.G."/>
            <person name="Terashima K."/>
            <person name="Grigoriev I.V."/>
            <person name="Hibbett D."/>
        </authorList>
    </citation>
    <scope>NUCLEOTIDE SEQUENCE [LARGE SCALE GENOMIC DNA]</scope>
    <source>
        <strain evidence="2 3">TFB7810</strain>
    </source>
</reference>
<evidence type="ECO:0008006" key="4">
    <source>
        <dbReference type="Google" id="ProtNLM"/>
    </source>
</evidence>
<feature type="region of interest" description="Disordered" evidence="1">
    <location>
        <begin position="280"/>
        <end position="322"/>
    </location>
</feature>
<name>A0A9W8P3T8_9AGAR</name>
<organism evidence="2 3">
    <name type="scientific">Lentinula detonsa</name>
    <dbReference type="NCBI Taxonomy" id="2804962"/>
    <lineage>
        <taxon>Eukaryota</taxon>
        <taxon>Fungi</taxon>
        <taxon>Dikarya</taxon>
        <taxon>Basidiomycota</taxon>
        <taxon>Agaricomycotina</taxon>
        <taxon>Agaricomycetes</taxon>
        <taxon>Agaricomycetidae</taxon>
        <taxon>Agaricales</taxon>
        <taxon>Marasmiineae</taxon>
        <taxon>Omphalotaceae</taxon>
        <taxon>Lentinula</taxon>
    </lineage>
</organism>
<comment type="caution">
    <text evidence="2">The sequence shown here is derived from an EMBL/GenBank/DDBJ whole genome shotgun (WGS) entry which is preliminary data.</text>
</comment>
<feature type="compositionally biased region" description="Polar residues" evidence="1">
    <location>
        <begin position="169"/>
        <end position="182"/>
    </location>
</feature>
<protein>
    <recommendedName>
        <fullName evidence="4">BHLH domain-containing protein</fullName>
    </recommendedName>
</protein>
<dbReference type="InterPro" id="IPR036638">
    <property type="entry name" value="HLH_DNA-bd_sf"/>
</dbReference>
<gene>
    <name evidence="2" type="ORF">DFH05DRAFT_1523015</name>
</gene>
<evidence type="ECO:0000256" key="1">
    <source>
        <dbReference type="SAM" id="MobiDB-lite"/>
    </source>
</evidence>
<feature type="region of interest" description="Disordered" evidence="1">
    <location>
        <begin position="122"/>
        <end position="190"/>
    </location>
</feature>
<proteinExistence type="predicted"/>
<feature type="compositionally biased region" description="Low complexity" evidence="1">
    <location>
        <begin position="458"/>
        <end position="472"/>
    </location>
</feature>
<feature type="compositionally biased region" description="Basic and acidic residues" evidence="1">
    <location>
        <begin position="301"/>
        <end position="316"/>
    </location>
</feature>
<dbReference type="Gene3D" id="4.10.280.10">
    <property type="entry name" value="Helix-loop-helix DNA-binding domain"/>
    <property type="match status" value="1"/>
</dbReference>
<evidence type="ECO:0000313" key="2">
    <source>
        <dbReference type="EMBL" id="KAJ3746417.1"/>
    </source>
</evidence>
<feature type="compositionally biased region" description="Acidic residues" evidence="1">
    <location>
        <begin position="144"/>
        <end position="161"/>
    </location>
</feature>
<sequence length="567" mass="60848">MSNTSPAAVVYNASVNPARRVKVTRMTERTILPKQTGASDNVESVVPLSVAGRAPPPTAAKRGRKPASNASGLSRTAREAQRKLNHSVIEKARRTKINEALTELARLGTTVEALQTGGTLQDAEVCGPTGLGTSAEKATLGPEHDDDDDDDAVIDNDDDKDGDYGPPSSIRTRSGASKSESLNSKDHDTTSKAKDKFKLDILIKTVENMQFLFERVRRLEAELKDAKSSSHRPIGSEDFERRECEVERTLANLPSTSTFITNKRKRHPSADLHANSDEFFEDSFRGPQDQIQPPNQRRRKVIQDTRGQERNEHPIEKGPALPSLPSISSWLLDHNPSAASVYSSRETLPSFTACSSSSSPGLITPGPLPIPSALQRHERFPADAHSPSLVSYLPSPPSSTRFPAAPALASSNGVPALELGPASVSARAASPVFKGRSGSSFSISTNLPDPSVISPVSRDISTTATTSRTDTALPVRTPEEESAASLLLHMKSSPPVFMTVRTRKDSILERIEPLPLSRSSSISPKMSKSLSIEAPNTSVVTHSDSNANPVIIAQTPSSILGLDAMSS</sequence>
<feature type="region of interest" description="Disordered" evidence="1">
    <location>
        <begin position="435"/>
        <end position="472"/>
    </location>
</feature>
<dbReference type="Proteomes" id="UP001142393">
    <property type="component" value="Unassembled WGS sequence"/>
</dbReference>
<dbReference type="AlphaFoldDB" id="A0A9W8P3T8"/>
<dbReference type="SUPFAM" id="SSF47459">
    <property type="entry name" value="HLH, helix-loop-helix DNA-binding domain"/>
    <property type="match status" value="1"/>
</dbReference>